<feature type="signal peptide" evidence="1">
    <location>
        <begin position="1"/>
        <end position="24"/>
    </location>
</feature>
<reference evidence="3" key="1">
    <citation type="submission" date="2022-04" db="EMBL/GenBank/DDBJ databases">
        <title>Carnegiea gigantea Genome sequencing and assembly v2.</title>
        <authorList>
            <person name="Copetti D."/>
            <person name="Sanderson M.J."/>
            <person name="Burquez A."/>
            <person name="Wojciechowski M.F."/>
        </authorList>
    </citation>
    <scope>NUCLEOTIDE SEQUENCE</scope>
    <source>
        <strain evidence="3">SGP5-SGP5p</strain>
        <tissue evidence="3">Aerial part</tissue>
    </source>
</reference>
<dbReference type="OrthoDB" id="1717299at2759"/>
<accession>A0A9Q1KI95</accession>
<organism evidence="3 4">
    <name type="scientific">Carnegiea gigantea</name>
    <dbReference type="NCBI Taxonomy" id="171969"/>
    <lineage>
        <taxon>Eukaryota</taxon>
        <taxon>Viridiplantae</taxon>
        <taxon>Streptophyta</taxon>
        <taxon>Embryophyta</taxon>
        <taxon>Tracheophyta</taxon>
        <taxon>Spermatophyta</taxon>
        <taxon>Magnoliopsida</taxon>
        <taxon>eudicotyledons</taxon>
        <taxon>Gunneridae</taxon>
        <taxon>Pentapetalae</taxon>
        <taxon>Caryophyllales</taxon>
        <taxon>Cactineae</taxon>
        <taxon>Cactaceae</taxon>
        <taxon>Cactoideae</taxon>
        <taxon>Echinocereeae</taxon>
        <taxon>Carnegiea</taxon>
    </lineage>
</organism>
<keyword evidence="1" id="KW-0732">Signal</keyword>
<dbReference type="InterPro" id="IPR026960">
    <property type="entry name" value="RVT-Znf"/>
</dbReference>
<dbReference type="PANTHER" id="PTHR33710:SF71">
    <property type="entry name" value="ENDONUCLEASE_EXONUCLEASE_PHOSPHATASE DOMAIN-CONTAINING PROTEIN"/>
    <property type="match status" value="1"/>
</dbReference>
<evidence type="ECO:0000313" key="3">
    <source>
        <dbReference type="EMBL" id="KAJ8443737.1"/>
    </source>
</evidence>
<dbReference type="Pfam" id="PF13966">
    <property type="entry name" value="zf-RVT"/>
    <property type="match status" value="1"/>
</dbReference>
<gene>
    <name evidence="3" type="ORF">Cgig2_029642</name>
</gene>
<evidence type="ECO:0000256" key="1">
    <source>
        <dbReference type="SAM" id="SignalP"/>
    </source>
</evidence>
<feature type="domain" description="Reverse transcriptase zinc-binding" evidence="2">
    <location>
        <begin position="232"/>
        <end position="325"/>
    </location>
</feature>
<sequence length="454" mass="51151">MNSEMLLLTMTCMIWGFLGMSVHGAIYQKNGVVIEERLDHFCADTEWTVMYPNASVTHMDIDMSDHLPILLKCCPSSSGRTGKHRRFMFENMWISDPSCAEVVSAAWSARSVDDAVERLMGSVETCAGELSRWGLRYTNWKRNYSVNVMRLVDGRYLGRLESGGGVSKSCGGNGYANWRVTDLIDHDNVPWRESLVRDIFLPYDAEYILSIPLCGSWPDHKLIWHYNNHGFFSVRSTYHTLIEDSHASLAGTSTHGLDIWRVLWKCDVPPRNRLFRWRACTGILPTSANIARRVPGSSMTGFVCGHAEESDVHAIFECPLAIQIWDGCGLDETLWASRYSQGVLGSRAIVFVRCFREAHEREVFPSAVVHPELWRPPVEGCMKLNFDGGSVSETTWGWGFVLRNHHGDIVLAGAKHGMGFAGPWWRKQGHAYLGSSVRMRLVFAILLSKVIALC</sequence>
<protein>
    <recommendedName>
        <fullName evidence="2">Reverse transcriptase zinc-binding domain-containing protein</fullName>
    </recommendedName>
</protein>
<dbReference type="AlphaFoldDB" id="A0A9Q1KI95"/>
<dbReference type="EMBL" id="JAKOGI010000113">
    <property type="protein sequence ID" value="KAJ8443737.1"/>
    <property type="molecule type" value="Genomic_DNA"/>
</dbReference>
<keyword evidence="4" id="KW-1185">Reference proteome</keyword>
<dbReference type="PANTHER" id="PTHR33710">
    <property type="entry name" value="BNAC02G09200D PROTEIN"/>
    <property type="match status" value="1"/>
</dbReference>
<dbReference type="Proteomes" id="UP001153076">
    <property type="component" value="Unassembled WGS sequence"/>
</dbReference>
<comment type="caution">
    <text evidence="3">The sequence shown here is derived from an EMBL/GenBank/DDBJ whole genome shotgun (WGS) entry which is preliminary data.</text>
</comment>
<name>A0A9Q1KI95_9CARY</name>
<evidence type="ECO:0000313" key="4">
    <source>
        <dbReference type="Proteomes" id="UP001153076"/>
    </source>
</evidence>
<evidence type="ECO:0000259" key="2">
    <source>
        <dbReference type="Pfam" id="PF13966"/>
    </source>
</evidence>
<feature type="chain" id="PRO_5040425534" description="Reverse transcriptase zinc-binding domain-containing protein" evidence="1">
    <location>
        <begin position="25"/>
        <end position="454"/>
    </location>
</feature>
<proteinExistence type="predicted"/>